<evidence type="ECO:0000313" key="2">
    <source>
        <dbReference type="Proteomes" id="UP000756921"/>
    </source>
</evidence>
<dbReference type="Proteomes" id="UP000756921">
    <property type="component" value="Unassembled WGS sequence"/>
</dbReference>
<name>A0A9P6KRN4_9PLEO</name>
<protein>
    <submittedName>
        <fullName evidence="1">Uncharacterized protein</fullName>
    </submittedName>
</protein>
<keyword evidence="2" id="KW-1185">Reference proteome</keyword>
<evidence type="ECO:0000313" key="1">
    <source>
        <dbReference type="EMBL" id="KAF9735789.1"/>
    </source>
</evidence>
<proteinExistence type="predicted"/>
<sequence length="134" mass="15097">MDQPTGSSRMPAQISGGLVYSSLLRLPYNVNEQDKRQDRPVKSNDTILVGETNKVSQIASMLTPISEPSPVRSKYITRSHHPCPEYEVDPSCCRSNMAFYYSIDELSTFDRELSRVTLNAAYFGRHDPPLGLRT</sequence>
<comment type="caution">
    <text evidence="1">The sequence shown here is derived from an EMBL/GenBank/DDBJ whole genome shotgun (WGS) entry which is preliminary data.</text>
</comment>
<dbReference type="AlphaFoldDB" id="A0A9P6KRN4"/>
<reference evidence="1" key="1">
    <citation type="journal article" date="2020" name="Mol. Plant Microbe Interact.">
        <title>Genome Sequence of the Biocontrol Agent Coniothyrium minitans strain Conio (IMI 134523).</title>
        <authorList>
            <person name="Patel D."/>
            <person name="Shittu T.A."/>
            <person name="Baroncelli R."/>
            <person name="Muthumeenakshi S."/>
            <person name="Osborne T.H."/>
            <person name="Janganan T.K."/>
            <person name="Sreenivasaprasad S."/>
        </authorList>
    </citation>
    <scope>NUCLEOTIDE SEQUENCE</scope>
    <source>
        <strain evidence="1">Conio</strain>
    </source>
</reference>
<gene>
    <name evidence="1" type="ORF">PMIN01_05704</name>
</gene>
<dbReference type="EMBL" id="WJXW01000005">
    <property type="protein sequence ID" value="KAF9735789.1"/>
    <property type="molecule type" value="Genomic_DNA"/>
</dbReference>
<organism evidence="1 2">
    <name type="scientific">Paraphaeosphaeria minitans</name>
    <dbReference type="NCBI Taxonomy" id="565426"/>
    <lineage>
        <taxon>Eukaryota</taxon>
        <taxon>Fungi</taxon>
        <taxon>Dikarya</taxon>
        <taxon>Ascomycota</taxon>
        <taxon>Pezizomycotina</taxon>
        <taxon>Dothideomycetes</taxon>
        <taxon>Pleosporomycetidae</taxon>
        <taxon>Pleosporales</taxon>
        <taxon>Massarineae</taxon>
        <taxon>Didymosphaeriaceae</taxon>
        <taxon>Paraphaeosphaeria</taxon>
    </lineage>
</organism>
<accession>A0A9P6KRN4</accession>